<feature type="region of interest" description="Disordered" evidence="1">
    <location>
        <begin position="59"/>
        <end position="94"/>
    </location>
</feature>
<evidence type="ECO:0000313" key="3">
    <source>
        <dbReference type="Proteomes" id="UP000591131"/>
    </source>
</evidence>
<dbReference type="Proteomes" id="UP000591131">
    <property type="component" value="Unassembled WGS sequence"/>
</dbReference>
<sequence length="330" mass="35158">MLSPRSVSREIYARQMQGSSLLGVLRPAPYSSAVPIEISPDIPKYREPVTIPSKDADVKVADAKPSNRSPFKKLSLPGHHNGEPRAAGKAHISPQSARIEFEQARKKVKSPTVSVRNLANIGEGRSAPLRPSRRLLGPLPAPSTVAAMGLSPRGARVRGEQAVGIATRSRASHVINPDDSLIVQSLRAPIGGPEAWANAQRVRISHIFTNEDSGAQSPVSDRKARRLSDSYANSVLGSSRGMATALGGPDTSGIFNRPPSPRRPVGKRIVRGPTSVGQVRVVQPIVPSQGNDNPPRGRRVVEGSCKRESWTWSMKPVGRGAATPDLIAGG</sequence>
<dbReference type="AlphaFoldDB" id="A0A7J6MXQ9"/>
<evidence type="ECO:0000313" key="2">
    <source>
        <dbReference type="EMBL" id="KAF4676395.1"/>
    </source>
</evidence>
<name>A0A7J6MXQ9_PERCH</name>
<reference evidence="2 3" key="1">
    <citation type="submission" date="2020-04" db="EMBL/GenBank/DDBJ databases">
        <title>Perkinsus chesapeaki whole genome sequence.</title>
        <authorList>
            <person name="Bogema D.R."/>
        </authorList>
    </citation>
    <scope>NUCLEOTIDE SEQUENCE [LARGE SCALE GENOMIC DNA]</scope>
    <source>
        <strain evidence="2">ATCC PRA-425</strain>
    </source>
</reference>
<proteinExistence type="predicted"/>
<dbReference type="OrthoDB" id="10417449at2759"/>
<organism evidence="2 3">
    <name type="scientific">Perkinsus chesapeaki</name>
    <name type="common">Clam parasite</name>
    <name type="synonym">Perkinsus andrewsi</name>
    <dbReference type="NCBI Taxonomy" id="330153"/>
    <lineage>
        <taxon>Eukaryota</taxon>
        <taxon>Sar</taxon>
        <taxon>Alveolata</taxon>
        <taxon>Perkinsozoa</taxon>
        <taxon>Perkinsea</taxon>
        <taxon>Perkinsida</taxon>
        <taxon>Perkinsidae</taxon>
        <taxon>Perkinsus</taxon>
    </lineage>
</organism>
<keyword evidence="3" id="KW-1185">Reference proteome</keyword>
<comment type="caution">
    <text evidence="2">The sequence shown here is derived from an EMBL/GenBank/DDBJ whole genome shotgun (WGS) entry which is preliminary data.</text>
</comment>
<protein>
    <submittedName>
        <fullName evidence="2">Kinesin-like protein kip2</fullName>
    </submittedName>
</protein>
<accession>A0A7J6MXQ9</accession>
<dbReference type="EMBL" id="JAAPAO010000035">
    <property type="protein sequence ID" value="KAF4676395.1"/>
    <property type="molecule type" value="Genomic_DNA"/>
</dbReference>
<feature type="region of interest" description="Disordered" evidence="1">
    <location>
        <begin position="247"/>
        <end position="268"/>
    </location>
</feature>
<gene>
    <name evidence="2" type="primary">KIP2_1</name>
    <name evidence="2" type="ORF">FOL47_006309</name>
</gene>
<evidence type="ECO:0000256" key="1">
    <source>
        <dbReference type="SAM" id="MobiDB-lite"/>
    </source>
</evidence>